<organism evidence="2">
    <name type="scientific">Graphocephala atropunctata</name>
    <dbReference type="NCBI Taxonomy" id="36148"/>
    <lineage>
        <taxon>Eukaryota</taxon>
        <taxon>Metazoa</taxon>
        <taxon>Ecdysozoa</taxon>
        <taxon>Arthropoda</taxon>
        <taxon>Hexapoda</taxon>
        <taxon>Insecta</taxon>
        <taxon>Pterygota</taxon>
        <taxon>Neoptera</taxon>
        <taxon>Paraneoptera</taxon>
        <taxon>Hemiptera</taxon>
        <taxon>Auchenorrhyncha</taxon>
        <taxon>Membracoidea</taxon>
        <taxon>Cicadellidae</taxon>
        <taxon>Cicadellinae</taxon>
        <taxon>Cicadellini</taxon>
        <taxon>Graphocephala</taxon>
    </lineage>
</organism>
<name>A0A1B6MEA7_9HEMI</name>
<sequence length="126" mass="13851">STKEDVTLQSASTAVTSASTTSNQDLAENEKPNEDSATATNTTSFPIEKYPTPPGNNNDINTNNISAENKEETTAAATKTTEEIKGEVSEFLSFEGKGPRKLNRCEYEVDEQHLDVILEVFVRLMY</sequence>
<protein>
    <submittedName>
        <fullName evidence="2">Uncharacterized protein</fullName>
    </submittedName>
</protein>
<feature type="region of interest" description="Disordered" evidence="1">
    <location>
        <begin position="1"/>
        <end position="61"/>
    </location>
</feature>
<evidence type="ECO:0000313" key="2">
    <source>
        <dbReference type="EMBL" id="JAT34240.1"/>
    </source>
</evidence>
<accession>A0A1B6MEA7</accession>
<proteinExistence type="predicted"/>
<feature type="compositionally biased region" description="Low complexity" evidence="1">
    <location>
        <begin position="10"/>
        <end position="22"/>
    </location>
</feature>
<dbReference type="EMBL" id="GEBQ01005737">
    <property type="protein sequence ID" value="JAT34240.1"/>
    <property type="molecule type" value="Transcribed_RNA"/>
</dbReference>
<feature type="compositionally biased region" description="Polar residues" evidence="1">
    <location>
        <begin position="35"/>
        <end position="45"/>
    </location>
</feature>
<gene>
    <name evidence="2" type="ORF">g.3220</name>
</gene>
<feature type="non-terminal residue" evidence="2">
    <location>
        <position position="126"/>
    </location>
</feature>
<dbReference type="AlphaFoldDB" id="A0A1B6MEA7"/>
<reference evidence="2" key="1">
    <citation type="submission" date="2015-11" db="EMBL/GenBank/DDBJ databases">
        <title>De novo transcriptome assembly of four potential Pierce s Disease insect vectors from Arizona vineyards.</title>
        <authorList>
            <person name="Tassone E.E."/>
        </authorList>
    </citation>
    <scope>NUCLEOTIDE SEQUENCE</scope>
</reference>
<evidence type="ECO:0000256" key="1">
    <source>
        <dbReference type="SAM" id="MobiDB-lite"/>
    </source>
</evidence>
<feature type="non-terminal residue" evidence="2">
    <location>
        <position position="1"/>
    </location>
</feature>